<keyword evidence="2" id="KW-1185">Reference proteome</keyword>
<accession>A0A830HVG4</accession>
<protein>
    <submittedName>
        <fullName evidence="1">Uncharacterized protein</fullName>
    </submittedName>
</protein>
<gene>
    <name evidence="1" type="ORF">PPROV_000967800</name>
</gene>
<reference evidence="1" key="1">
    <citation type="submission" date="2020-10" db="EMBL/GenBank/DDBJ databases">
        <title>Unveiling of a novel bifunctional photoreceptor, Dualchrome1, isolated from a cosmopolitan green alga.</title>
        <authorList>
            <person name="Suzuki S."/>
            <person name="Kawachi M."/>
        </authorList>
    </citation>
    <scope>NUCLEOTIDE SEQUENCE</scope>
    <source>
        <strain evidence="1">NIES 2893</strain>
    </source>
</reference>
<dbReference type="Proteomes" id="UP000660262">
    <property type="component" value="Unassembled WGS sequence"/>
</dbReference>
<comment type="caution">
    <text evidence="1">The sequence shown here is derived from an EMBL/GenBank/DDBJ whole genome shotgun (WGS) entry which is preliminary data.</text>
</comment>
<organism evidence="1 2">
    <name type="scientific">Pycnococcus provasolii</name>
    <dbReference type="NCBI Taxonomy" id="41880"/>
    <lineage>
        <taxon>Eukaryota</taxon>
        <taxon>Viridiplantae</taxon>
        <taxon>Chlorophyta</taxon>
        <taxon>Pseudoscourfieldiophyceae</taxon>
        <taxon>Pseudoscourfieldiales</taxon>
        <taxon>Pycnococcaceae</taxon>
        <taxon>Pycnococcus</taxon>
    </lineage>
</organism>
<dbReference type="EMBL" id="BNJQ01000032">
    <property type="protein sequence ID" value="GHP10948.1"/>
    <property type="molecule type" value="Genomic_DNA"/>
</dbReference>
<evidence type="ECO:0000313" key="1">
    <source>
        <dbReference type="EMBL" id="GHP10948.1"/>
    </source>
</evidence>
<proteinExistence type="predicted"/>
<sequence>MSAVSGGVEAVITADDAVNSALMKLGQLGEHLRPALAQYLETEHLHAHDVLFIGYPQNDPRCVVEATVAQKGRKYRELAQQLIILSVDEALGNPVAGIDGVHAKSVARALMGLHRYLQAPEAPPVIIQHRAA</sequence>
<name>A0A830HVG4_9CHLO</name>
<evidence type="ECO:0000313" key="2">
    <source>
        <dbReference type="Proteomes" id="UP000660262"/>
    </source>
</evidence>
<dbReference type="AlphaFoldDB" id="A0A830HVG4"/>